<dbReference type="RefSeq" id="WP_317701876.1">
    <property type="nucleotide sequence ID" value="NZ_CP136921.1"/>
</dbReference>
<evidence type="ECO:0000259" key="4">
    <source>
        <dbReference type="PROSITE" id="PS50949"/>
    </source>
</evidence>
<keyword evidence="2" id="KW-0238">DNA-binding</keyword>
<dbReference type="Pfam" id="PF07702">
    <property type="entry name" value="UTRA"/>
    <property type="match status" value="1"/>
</dbReference>
<evidence type="ECO:0000313" key="6">
    <source>
        <dbReference type="Proteomes" id="UP001303211"/>
    </source>
</evidence>
<keyword evidence="3" id="KW-0804">Transcription</keyword>
<keyword evidence="6" id="KW-1185">Reference proteome</keyword>
<dbReference type="Gene3D" id="1.10.10.10">
    <property type="entry name" value="Winged helix-like DNA-binding domain superfamily/Winged helix DNA-binding domain"/>
    <property type="match status" value="1"/>
</dbReference>
<keyword evidence="1" id="KW-0805">Transcription regulation</keyword>
<dbReference type="Proteomes" id="UP001303211">
    <property type="component" value="Chromosome"/>
</dbReference>
<dbReference type="SUPFAM" id="SSF64288">
    <property type="entry name" value="Chorismate lyase-like"/>
    <property type="match status" value="1"/>
</dbReference>
<dbReference type="PANTHER" id="PTHR44846:SF1">
    <property type="entry name" value="MANNOSYL-D-GLYCERATE TRANSPORT_METABOLISM SYSTEM REPRESSOR MNGR-RELATED"/>
    <property type="match status" value="1"/>
</dbReference>
<reference evidence="5 6" key="1">
    <citation type="submission" date="2023-03" db="EMBL/GenBank/DDBJ databases">
        <title>Diaphorobacter basophil sp. nov., isolated from a sewage-treatment plant.</title>
        <authorList>
            <person name="Yang K."/>
        </authorList>
    </citation>
    <scope>NUCLEOTIDE SEQUENCE [LARGE SCALE GENOMIC DNA]</scope>
    <source>
        <strain evidence="5 6">Y-1</strain>
    </source>
</reference>
<feature type="domain" description="HTH gntR-type" evidence="4">
    <location>
        <begin position="3"/>
        <end position="71"/>
    </location>
</feature>
<dbReference type="InterPro" id="IPR036390">
    <property type="entry name" value="WH_DNA-bd_sf"/>
</dbReference>
<sequence>MNKTTPADLVSELAEAIAAGRYPVGSLLPTEFELCESHGLSRYAVRKALDELQELGLISRRKNVGTRVESTKPVTGFTQSIATVDELAQFGARHVRVIRSSEWLVADLALARELDCPGGTHWLHISSLRMDDTPSARPICWTDVYVDAAFGDIDELVRQSPEILISSLIEARYGRAIARIRQEVDAMLMPAQLARELQTDVDSPALRITRRYYDTAGELLEVSRSIHPANRFTFSMEMSRSREQDR</sequence>
<dbReference type="Pfam" id="PF00392">
    <property type="entry name" value="GntR"/>
    <property type="match status" value="1"/>
</dbReference>
<dbReference type="SMART" id="SM00866">
    <property type="entry name" value="UTRA"/>
    <property type="match status" value="1"/>
</dbReference>
<dbReference type="PANTHER" id="PTHR44846">
    <property type="entry name" value="MANNOSYL-D-GLYCERATE TRANSPORT/METABOLISM SYSTEM REPRESSOR MNGR-RELATED"/>
    <property type="match status" value="1"/>
</dbReference>
<protein>
    <submittedName>
        <fullName evidence="5">GntR family transcriptional regulator</fullName>
    </submittedName>
</protein>
<gene>
    <name evidence="5" type="ORF">P4826_18870</name>
</gene>
<name>A0ABZ0J2G2_9BURK</name>
<dbReference type="SMART" id="SM00345">
    <property type="entry name" value="HTH_GNTR"/>
    <property type="match status" value="1"/>
</dbReference>
<dbReference type="InterPro" id="IPR028978">
    <property type="entry name" value="Chorismate_lyase_/UTRA_dom_sf"/>
</dbReference>
<dbReference type="EMBL" id="CP136921">
    <property type="protein sequence ID" value="WOO32415.1"/>
    <property type="molecule type" value="Genomic_DNA"/>
</dbReference>
<dbReference type="PROSITE" id="PS50949">
    <property type="entry name" value="HTH_GNTR"/>
    <property type="match status" value="1"/>
</dbReference>
<evidence type="ECO:0000256" key="1">
    <source>
        <dbReference type="ARBA" id="ARBA00023015"/>
    </source>
</evidence>
<evidence type="ECO:0000256" key="3">
    <source>
        <dbReference type="ARBA" id="ARBA00023163"/>
    </source>
</evidence>
<dbReference type="InterPro" id="IPR000524">
    <property type="entry name" value="Tscrpt_reg_HTH_GntR"/>
</dbReference>
<evidence type="ECO:0000256" key="2">
    <source>
        <dbReference type="ARBA" id="ARBA00023125"/>
    </source>
</evidence>
<dbReference type="InterPro" id="IPR036388">
    <property type="entry name" value="WH-like_DNA-bd_sf"/>
</dbReference>
<evidence type="ECO:0000313" key="5">
    <source>
        <dbReference type="EMBL" id="WOO32415.1"/>
    </source>
</evidence>
<accession>A0ABZ0J2G2</accession>
<dbReference type="Gene3D" id="3.40.1410.10">
    <property type="entry name" value="Chorismate lyase-like"/>
    <property type="match status" value="1"/>
</dbReference>
<dbReference type="InterPro" id="IPR050679">
    <property type="entry name" value="Bact_HTH_transcr_reg"/>
</dbReference>
<proteinExistence type="predicted"/>
<dbReference type="CDD" id="cd07377">
    <property type="entry name" value="WHTH_GntR"/>
    <property type="match status" value="1"/>
</dbReference>
<dbReference type="PRINTS" id="PR00035">
    <property type="entry name" value="HTHGNTR"/>
</dbReference>
<dbReference type="SUPFAM" id="SSF46785">
    <property type="entry name" value="Winged helix' DNA-binding domain"/>
    <property type="match status" value="1"/>
</dbReference>
<organism evidence="5 6">
    <name type="scientific">Diaphorobacter limosus</name>
    <dbReference type="NCBI Taxonomy" id="3036128"/>
    <lineage>
        <taxon>Bacteria</taxon>
        <taxon>Pseudomonadati</taxon>
        <taxon>Pseudomonadota</taxon>
        <taxon>Betaproteobacteria</taxon>
        <taxon>Burkholderiales</taxon>
        <taxon>Comamonadaceae</taxon>
        <taxon>Diaphorobacter</taxon>
    </lineage>
</organism>
<dbReference type="InterPro" id="IPR011663">
    <property type="entry name" value="UTRA"/>
</dbReference>